<dbReference type="Proteomes" id="UP000193944">
    <property type="component" value="Unassembled WGS sequence"/>
</dbReference>
<feature type="domain" description="Peptidase M13 N-terminal" evidence="10">
    <location>
        <begin position="80"/>
        <end position="480"/>
    </location>
</feature>
<keyword evidence="8" id="KW-0732">Signal</keyword>
<dbReference type="EMBL" id="MCFG01000429">
    <property type="protein sequence ID" value="ORX68074.1"/>
    <property type="molecule type" value="Genomic_DNA"/>
</dbReference>
<protein>
    <submittedName>
        <fullName evidence="11">Zincin</fullName>
    </submittedName>
</protein>
<feature type="domain" description="Peptidase M13 C-terminal" evidence="9">
    <location>
        <begin position="539"/>
        <end position="752"/>
    </location>
</feature>
<dbReference type="GO" id="GO:0046872">
    <property type="term" value="F:metal ion binding"/>
    <property type="evidence" value="ECO:0007669"/>
    <property type="project" value="UniProtKB-KW"/>
</dbReference>
<dbReference type="PANTHER" id="PTHR11733:SF167">
    <property type="entry name" value="FI17812P1-RELATED"/>
    <property type="match status" value="1"/>
</dbReference>
<reference evidence="11 12" key="1">
    <citation type="submission" date="2016-08" db="EMBL/GenBank/DDBJ databases">
        <title>A Parts List for Fungal Cellulosomes Revealed by Comparative Genomics.</title>
        <authorList>
            <consortium name="DOE Joint Genome Institute"/>
            <person name="Haitjema C.H."/>
            <person name="Gilmore S.P."/>
            <person name="Henske J.K."/>
            <person name="Solomon K.V."/>
            <person name="De Groot R."/>
            <person name="Kuo A."/>
            <person name="Mondo S.J."/>
            <person name="Salamov A.A."/>
            <person name="Labutti K."/>
            <person name="Zhao Z."/>
            <person name="Chiniquy J."/>
            <person name="Barry K."/>
            <person name="Brewer H.M."/>
            <person name="Purvine S.O."/>
            <person name="Wright A.T."/>
            <person name="Boxma B."/>
            <person name="Van Alen T."/>
            <person name="Hackstein J.H."/>
            <person name="Baker S.E."/>
            <person name="Grigoriev I.V."/>
            <person name="O'Malley M.A."/>
        </authorList>
    </citation>
    <scope>NUCLEOTIDE SEQUENCE [LARGE SCALE GENOMIC DNA]</scope>
    <source>
        <strain evidence="11 12">S4</strain>
    </source>
</reference>
<dbReference type="InterPro" id="IPR018497">
    <property type="entry name" value="Peptidase_M13_C"/>
</dbReference>
<comment type="similarity">
    <text evidence="2">Belongs to the peptidase M13 family.</text>
</comment>
<gene>
    <name evidence="11" type="ORF">BCR32DRAFT_272535</name>
</gene>
<dbReference type="Pfam" id="PF01431">
    <property type="entry name" value="Peptidase_M13"/>
    <property type="match status" value="1"/>
</dbReference>
<dbReference type="GO" id="GO:0005886">
    <property type="term" value="C:plasma membrane"/>
    <property type="evidence" value="ECO:0007669"/>
    <property type="project" value="TreeGrafter"/>
</dbReference>
<evidence type="ECO:0000256" key="5">
    <source>
        <dbReference type="ARBA" id="ARBA00022801"/>
    </source>
</evidence>
<dbReference type="Pfam" id="PF05649">
    <property type="entry name" value="Peptidase_M13_N"/>
    <property type="match status" value="1"/>
</dbReference>
<dbReference type="OrthoDB" id="6475849at2759"/>
<dbReference type="AlphaFoldDB" id="A0A1Y1W4H3"/>
<accession>A0A1Y1W4H3</accession>
<feature type="signal peptide" evidence="8">
    <location>
        <begin position="1"/>
        <end position="21"/>
    </location>
</feature>
<name>A0A1Y1W4H3_9FUNG</name>
<sequence length="753" mass="85405">MNCKNLHLILAFLALALNATSSPINRKVIRIGKCKATGSKATGSKTTENDVNNINEVCDTPECHETAERILSKIDEEVDPCNNFYDFACGNWMKTNEIPEDQTSIGGFDFIRINNINTLTEVLKGEYKPNKNLTEEQQKADEKTFNQLQNIFKTCLNTDAIDAKGNEPLIKLLNELNINNKEADYTKVKDLTDLLVKLHYYKVPILFDYDVSLDSNNPNINVLNIQQADLGLPNKEKYKDEEIVPVYKETIHDMLANVFSERSKEDIDRLAAAVYDLESKIASISLSASELEDAYHNPNEQKRFTINTIGDAYPYIDWKTLINDLLAKLNIKKEFNDDISIVDITSTYFEKLGDIIKNTDSETLATFAEWTFIKKYGKYVADEVKTPLKKLNKELTGVEDDGKRNEFCIDILDSYMGMATGRLFIENSFAGNSKEIAENIIDNIEEAMIKKIPNTVWLDEQTADYAVKKAQSIDKMVGYPDYLNDPIELAKDYEGLEINDEDFFTNVANSNSIKVGYNLKTVFEPGKLDKWQMTPQTVNAYYDPSRNQIVFSAGILQSPFFGSHNPAYINYGEFGAVAGHELTHGFDNNGRKYTIEGSFGNWWTDSTNEKFNELAQCFVDEYYSFSIEDKNGIKHYVNGTATLGENLADNGGIDRAYEAWKISIEKDGNAKENNKLLPGLNKYTQDQLFYIAFGQTWCSKQRPETAVENIDTDPHSPAIHRVNGVIYNSQRFAKIFNCPTNSPMNPEKKCSLW</sequence>
<evidence type="ECO:0000259" key="10">
    <source>
        <dbReference type="Pfam" id="PF05649"/>
    </source>
</evidence>
<proteinExistence type="inferred from homology"/>
<keyword evidence="3" id="KW-0645">Protease</keyword>
<dbReference type="SUPFAM" id="SSF55486">
    <property type="entry name" value="Metalloproteases ('zincins'), catalytic domain"/>
    <property type="match status" value="1"/>
</dbReference>
<evidence type="ECO:0000256" key="4">
    <source>
        <dbReference type="ARBA" id="ARBA00022723"/>
    </source>
</evidence>
<evidence type="ECO:0000313" key="12">
    <source>
        <dbReference type="Proteomes" id="UP000193944"/>
    </source>
</evidence>
<organism evidence="11 12">
    <name type="scientific">Anaeromyces robustus</name>
    <dbReference type="NCBI Taxonomy" id="1754192"/>
    <lineage>
        <taxon>Eukaryota</taxon>
        <taxon>Fungi</taxon>
        <taxon>Fungi incertae sedis</taxon>
        <taxon>Chytridiomycota</taxon>
        <taxon>Chytridiomycota incertae sedis</taxon>
        <taxon>Neocallimastigomycetes</taxon>
        <taxon>Neocallimastigales</taxon>
        <taxon>Neocallimastigaceae</taxon>
        <taxon>Anaeromyces</taxon>
    </lineage>
</organism>
<evidence type="ECO:0000256" key="8">
    <source>
        <dbReference type="SAM" id="SignalP"/>
    </source>
</evidence>
<dbReference type="GO" id="GO:0016485">
    <property type="term" value="P:protein processing"/>
    <property type="evidence" value="ECO:0007669"/>
    <property type="project" value="TreeGrafter"/>
</dbReference>
<dbReference type="Gene3D" id="3.40.390.10">
    <property type="entry name" value="Collagenase (Catalytic Domain)"/>
    <property type="match status" value="1"/>
</dbReference>
<keyword evidence="4" id="KW-0479">Metal-binding</keyword>
<comment type="cofactor">
    <cofactor evidence="1">
        <name>Zn(2+)</name>
        <dbReference type="ChEBI" id="CHEBI:29105"/>
    </cofactor>
</comment>
<dbReference type="InterPro" id="IPR042089">
    <property type="entry name" value="Peptidase_M13_dom_2"/>
</dbReference>
<dbReference type="CDD" id="cd08662">
    <property type="entry name" value="M13"/>
    <property type="match status" value="1"/>
</dbReference>
<dbReference type="InterPro" id="IPR024079">
    <property type="entry name" value="MetalloPept_cat_dom_sf"/>
</dbReference>
<dbReference type="PROSITE" id="PS51885">
    <property type="entry name" value="NEPRILYSIN"/>
    <property type="match status" value="1"/>
</dbReference>
<keyword evidence="6" id="KW-0862">Zinc</keyword>
<evidence type="ECO:0000256" key="7">
    <source>
        <dbReference type="ARBA" id="ARBA00023049"/>
    </source>
</evidence>
<evidence type="ECO:0000256" key="6">
    <source>
        <dbReference type="ARBA" id="ARBA00022833"/>
    </source>
</evidence>
<dbReference type="InterPro" id="IPR000718">
    <property type="entry name" value="Peptidase_M13"/>
</dbReference>
<keyword evidence="12" id="KW-1185">Reference proteome</keyword>
<keyword evidence="7" id="KW-0482">Metalloprotease</keyword>
<evidence type="ECO:0000256" key="3">
    <source>
        <dbReference type="ARBA" id="ARBA00022670"/>
    </source>
</evidence>
<evidence type="ECO:0000256" key="1">
    <source>
        <dbReference type="ARBA" id="ARBA00001947"/>
    </source>
</evidence>
<comment type="caution">
    <text evidence="11">The sequence shown here is derived from an EMBL/GenBank/DDBJ whole genome shotgun (WGS) entry which is preliminary data.</text>
</comment>
<evidence type="ECO:0000313" key="11">
    <source>
        <dbReference type="EMBL" id="ORX68074.1"/>
    </source>
</evidence>
<keyword evidence="5" id="KW-0378">Hydrolase</keyword>
<evidence type="ECO:0000256" key="2">
    <source>
        <dbReference type="ARBA" id="ARBA00007357"/>
    </source>
</evidence>
<dbReference type="InterPro" id="IPR008753">
    <property type="entry name" value="Peptidase_M13_N"/>
</dbReference>
<dbReference type="PRINTS" id="PR00786">
    <property type="entry name" value="NEPRILYSIN"/>
</dbReference>
<feature type="chain" id="PRO_5012914691" evidence="8">
    <location>
        <begin position="22"/>
        <end position="753"/>
    </location>
</feature>
<dbReference type="PANTHER" id="PTHR11733">
    <property type="entry name" value="ZINC METALLOPROTEASE FAMILY M13 NEPRILYSIN-RELATED"/>
    <property type="match status" value="1"/>
</dbReference>
<dbReference type="GO" id="GO:0004222">
    <property type="term" value="F:metalloendopeptidase activity"/>
    <property type="evidence" value="ECO:0007669"/>
    <property type="project" value="InterPro"/>
</dbReference>
<evidence type="ECO:0000259" key="9">
    <source>
        <dbReference type="Pfam" id="PF01431"/>
    </source>
</evidence>
<dbReference type="Gene3D" id="1.10.1380.10">
    <property type="entry name" value="Neutral endopeptidase , domain2"/>
    <property type="match status" value="1"/>
</dbReference>
<reference evidence="11 12" key="2">
    <citation type="submission" date="2016-08" db="EMBL/GenBank/DDBJ databases">
        <title>Pervasive Adenine N6-methylation of Active Genes in Fungi.</title>
        <authorList>
            <consortium name="DOE Joint Genome Institute"/>
            <person name="Mondo S.J."/>
            <person name="Dannebaum R.O."/>
            <person name="Kuo R.C."/>
            <person name="Labutti K."/>
            <person name="Haridas S."/>
            <person name="Kuo A."/>
            <person name="Salamov A."/>
            <person name="Ahrendt S.R."/>
            <person name="Lipzen A."/>
            <person name="Sullivan W."/>
            <person name="Andreopoulos W.B."/>
            <person name="Clum A."/>
            <person name="Lindquist E."/>
            <person name="Daum C."/>
            <person name="Ramamoorthy G.K."/>
            <person name="Gryganskyi A."/>
            <person name="Culley D."/>
            <person name="Magnuson J.K."/>
            <person name="James T.Y."/>
            <person name="O'Malley M.A."/>
            <person name="Stajich J.E."/>
            <person name="Spatafora J.W."/>
            <person name="Visel A."/>
            <person name="Grigoriev I.V."/>
        </authorList>
    </citation>
    <scope>NUCLEOTIDE SEQUENCE [LARGE SCALE GENOMIC DNA]</scope>
    <source>
        <strain evidence="11 12">S4</strain>
    </source>
</reference>